<evidence type="ECO:0000313" key="1">
    <source>
        <dbReference type="EMBL" id="CAJ0595123.1"/>
    </source>
</evidence>
<evidence type="ECO:0008006" key="3">
    <source>
        <dbReference type="Google" id="ProtNLM"/>
    </source>
</evidence>
<organism evidence="1 2">
    <name type="scientific">Cylicocyclus nassatus</name>
    <name type="common">Nematode worm</name>
    <dbReference type="NCBI Taxonomy" id="53992"/>
    <lineage>
        <taxon>Eukaryota</taxon>
        <taxon>Metazoa</taxon>
        <taxon>Ecdysozoa</taxon>
        <taxon>Nematoda</taxon>
        <taxon>Chromadorea</taxon>
        <taxon>Rhabditida</taxon>
        <taxon>Rhabditina</taxon>
        <taxon>Rhabditomorpha</taxon>
        <taxon>Strongyloidea</taxon>
        <taxon>Strongylidae</taxon>
        <taxon>Cylicocyclus</taxon>
    </lineage>
</organism>
<evidence type="ECO:0000313" key="2">
    <source>
        <dbReference type="Proteomes" id="UP001176961"/>
    </source>
</evidence>
<accession>A0AA36GN54</accession>
<dbReference type="EMBL" id="CATQJL010000112">
    <property type="protein sequence ID" value="CAJ0595123.1"/>
    <property type="molecule type" value="Genomic_DNA"/>
</dbReference>
<reference evidence="1" key="1">
    <citation type="submission" date="2023-07" db="EMBL/GenBank/DDBJ databases">
        <authorList>
            <consortium name="CYATHOMIX"/>
        </authorList>
    </citation>
    <scope>NUCLEOTIDE SEQUENCE</scope>
    <source>
        <strain evidence="1">N/A</strain>
    </source>
</reference>
<sequence length="543" mass="62596">MLSGMATKPRSDKGLREVVHAEVTSKTCEKAGELVHFPFFALPVELCVRILKYAREDGEKFRETRLVCRAMNDIIESNRAIIGPMRLQRLFVGQHSAFDQGPKRFVVSDLKKLPDRLSSCAHTSIQQAFFYKELQRNHVHIRGMVFYRVVFKCDGKLLIELFDALRIVCLIVLECQLPGNLAEFLARHEFIAKMKSHFIGSTDSFFYYNCIINSEGDEWLKWFMKFTFPSVMAPPLPLDDLFNTRVLCSVEERLRSVALNRESPVTARVLCRIAEIRTAGRTRPRRTVMRLRSGKVVGDVVHAELTSESCDKPGDFVHFPFFALPLELCVRILKYVREGGGKFHETRLVCRAMNDIIEKNRAIIGPMLLQRLFIGQHPAFDQGPKRFVLSDPKELPNRLSSCAHAYIQQTIFYKISFEASLVKYLIRELLHNRVHIRAMIFYGVDFDCEGNVLVEFFEASRIACLIMLECQLPDNMAEFLAHHEFIAKISHFIGSTDSFWYHDGPINGSQEDDLLKWFTKEISIVYRCERGYRQSSLGRFAIL</sequence>
<proteinExistence type="predicted"/>
<dbReference type="Proteomes" id="UP001176961">
    <property type="component" value="Unassembled WGS sequence"/>
</dbReference>
<name>A0AA36GN54_CYLNA</name>
<dbReference type="AlphaFoldDB" id="A0AA36GN54"/>
<comment type="caution">
    <text evidence="1">The sequence shown here is derived from an EMBL/GenBank/DDBJ whole genome shotgun (WGS) entry which is preliminary data.</text>
</comment>
<gene>
    <name evidence="1" type="ORF">CYNAS_LOCUS7106</name>
</gene>
<protein>
    <recommendedName>
        <fullName evidence="3">F-box domain-containing protein</fullName>
    </recommendedName>
</protein>
<keyword evidence="2" id="KW-1185">Reference proteome</keyword>